<accession>A0ABS8GRX3</accession>
<dbReference type="EMBL" id="JAJGMW010000002">
    <property type="protein sequence ID" value="MCC4211328.1"/>
    <property type="molecule type" value="Genomic_DNA"/>
</dbReference>
<dbReference type="PANTHER" id="PTHR30349">
    <property type="entry name" value="PHAGE INTEGRASE-RELATED"/>
    <property type="match status" value="1"/>
</dbReference>
<comment type="caution">
    <text evidence="5">The sequence shown here is derived from an EMBL/GenBank/DDBJ whole genome shotgun (WGS) entry which is preliminary data.</text>
</comment>
<keyword evidence="6" id="KW-1185">Reference proteome</keyword>
<dbReference type="PANTHER" id="PTHR30349:SF64">
    <property type="entry name" value="PROPHAGE INTEGRASE INTD-RELATED"/>
    <property type="match status" value="1"/>
</dbReference>
<dbReference type="SUPFAM" id="SSF56349">
    <property type="entry name" value="DNA breaking-rejoining enzymes"/>
    <property type="match status" value="1"/>
</dbReference>
<name>A0ABS8GRX3_9FLAO</name>
<dbReference type="CDD" id="cd01185">
    <property type="entry name" value="INTN1_C_like"/>
    <property type="match status" value="1"/>
</dbReference>
<dbReference type="InterPro" id="IPR010998">
    <property type="entry name" value="Integrase_recombinase_N"/>
</dbReference>
<comment type="similarity">
    <text evidence="1">Belongs to the 'phage' integrase family.</text>
</comment>
<dbReference type="RefSeq" id="WP_228228449.1">
    <property type="nucleotide sequence ID" value="NZ_JAJGMW010000002.1"/>
</dbReference>
<evidence type="ECO:0000256" key="3">
    <source>
        <dbReference type="ARBA" id="ARBA00023172"/>
    </source>
</evidence>
<dbReference type="Pfam" id="PF13102">
    <property type="entry name" value="Phage_int_SAM_5"/>
    <property type="match status" value="1"/>
</dbReference>
<evidence type="ECO:0000259" key="4">
    <source>
        <dbReference type="PROSITE" id="PS51898"/>
    </source>
</evidence>
<dbReference type="InterPro" id="IPR035386">
    <property type="entry name" value="Arm-DNA-bind_5"/>
</dbReference>
<dbReference type="Gene3D" id="1.10.150.130">
    <property type="match status" value="1"/>
</dbReference>
<feature type="domain" description="Tyr recombinase" evidence="4">
    <location>
        <begin position="223"/>
        <end position="396"/>
    </location>
</feature>
<protein>
    <submittedName>
        <fullName evidence="5">Site-specific integrase</fullName>
    </submittedName>
</protein>
<dbReference type="InterPro" id="IPR013762">
    <property type="entry name" value="Integrase-like_cat_sf"/>
</dbReference>
<evidence type="ECO:0000313" key="5">
    <source>
        <dbReference type="EMBL" id="MCC4211328.1"/>
    </source>
</evidence>
<dbReference type="PROSITE" id="PS51898">
    <property type="entry name" value="TYR_RECOMBINASE"/>
    <property type="match status" value="1"/>
</dbReference>
<dbReference type="InterPro" id="IPR002104">
    <property type="entry name" value="Integrase_catalytic"/>
</dbReference>
<sequence length="407" mass="47396">MNSNKLKILFVIRANRTNKENKCPLNIRITYKKERRQFSSGLTVDKSLWNATNQRLEDQSVEGQAFNNDLILIKHKIQNLYLALKIQDQKFSVDEILALYQDKPIKRTENTGIIENFDIFLKNQERLIGKDIKEVTWKKFNYVLNDLKHFVKVVLAKKDVPLKELNQSFLNQFQYYLKTDKNQKQVTVNKAIQRLRKPIQVALGEGLITSDPFGRHKPGKVFKEVVFLSEDELRRLENHTFLSRRLERVKNLFIFCCYTGLAYREMASLKPEHIVNGFDGGQWIKMKREKTGKDIAVPLLPQAKDIVDKYSGQCETIFTPLSNQKFNSYLKEIAEKLEIKKRMTHHTARKTFASTVLLYNEVPIEIVSELLGHSSIKITQDYYGKIVNKTLSITMNNLSEKLAKKHG</sequence>
<evidence type="ECO:0000256" key="1">
    <source>
        <dbReference type="ARBA" id="ARBA00008857"/>
    </source>
</evidence>
<reference evidence="5 6" key="1">
    <citation type="submission" date="2021-11" db="EMBL/GenBank/DDBJ databases">
        <title>Seasonal and diel survey of microbial diversity of the Tyrrhenian coast.</title>
        <authorList>
            <person name="Gattoni G."/>
            <person name="Corral P."/>
        </authorList>
    </citation>
    <scope>NUCLEOTIDE SEQUENCE [LARGE SCALE GENOMIC DNA]</scope>
    <source>
        <strain evidence="5 6">Mr9</strain>
    </source>
</reference>
<organism evidence="5 6">
    <name type="scientific">Leeuwenhoekiella parthenopeia</name>
    <dbReference type="NCBI Taxonomy" id="2890320"/>
    <lineage>
        <taxon>Bacteria</taxon>
        <taxon>Pseudomonadati</taxon>
        <taxon>Bacteroidota</taxon>
        <taxon>Flavobacteriia</taxon>
        <taxon>Flavobacteriales</taxon>
        <taxon>Flavobacteriaceae</taxon>
        <taxon>Leeuwenhoekiella</taxon>
    </lineage>
</organism>
<dbReference type="Gene3D" id="1.10.443.10">
    <property type="entry name" value="Intergrase catalytic core"/>
    <property type="match status" value="1"/>
</dbReference>
<dbReference type="InterPro" id="IPR025269">
    <property type="entry name" value="SAM-like_dom"/>
</dbReference>
<evidence type="ECO:0000256" key="2">
    <source>
        <dbReference type="ARBA" id="ARBA00023125"/>
    </source>
</evidence>
<gene>
    <name evidence="5" type="ORF">LLW17_01240</name>
</gene>
<keyword evidence="3" id="KW-0233">DNA recombination</keyword>
<dbReference type="Proteomes" id="UP001197770">
    <property type="component" value="Unassembled WGS sequence"/>
</dbReference>
<proteinExistence type="inferred from homology"/>
<keyword evidence="2" id="KW-0238">DNA-binding</keyword>
<dbReference type="InterPro" id="IPR050090">
    <property type="entry name" value="Tyrosine_recombinase_XerCD"/>
</dbReference>
<evidence type="ECO:0000313" key="6">
    <source>
        <dbReference type="Proteomes" id="UP001197770"/>
    </source>
</evidence>
<dbReference type="Pfam" id="PF00589">
    <property type="entry name" value="Phage_integrase"/>
    <property type="match status" value="1"/>
</dbReference>
<dbReference type="InterPro" id="IPR011010">
    <property type="entry name" value="DNA_brk_join_enz"/>
</dbReference>
<dbReference type="Pfam" id="PF17293">
    <property type="entry name" value="Arm-DNA-bind_5"/>
    <property type="match status" value="1"/>
</dbReference>